<evidence type="ECO:0000313" key="2">
    <source>
        <dbReference type="EMBL" id="KAK3249728.1"/>
    </source>
</evidence>
<protein>
    <submittedName>
        <fullName evidence="2">Uncharacterized protein</fullName>
    </submittedName>
</protein>
<organism evidence="2 3">
    <name type="scientific">Cymbomonas tetramitiformis</name>
    <dbReference type="NCBI Taxonomy" id="36881"/>
    <lineage>
        <taxon>Eukaryota</taxon>
        <taxon>Viridiplantae</taxon>
        <taxon>Chlorophyta</taxon>
        <taxon>Pyramimonadophyceae</taxon>
        <taxon>Pyramimonadales</taxon>
        <taxon>Pyramimonadaceae</taxon>
        <taxon>Cymbomonas</taxon>
    </lineage>
</organism>
<proteinExistence type="predicted"/>
<feature type="region of interest" description="Disordered" evidence="1">
    <location>
        <begin position="336"/>
        <end position="363"/>
    </location>
</feature>
<comment type="caution">
    <text evidence="2">The sequence shown here is derived from an EMBL/GenBank/DDBJ whole genome shotgun (WGS) entry which is preliminary data.</text>
</comment>
<dbReference type="EMBL" id="LGRX02027184">
    <property type="protein sequence ID" value="KAK3249728.1"/>
    <property type="molecule type" value="Genomic_DNA"/>
</dbReference>
<dbReference type="Proteomes" id="UP001190700">
    <property type="component" value="Unassembled WGS sequence"/>
</dbReference>
<accession>A0AAE0F2V2</accession>
<reference evidence="2 3" key="1">
    <citation type="journal article" date="2015" name="Genome Biol. Evol.">
        <title>Comparative Genomics of a Bacterivorous Green Alga Reveals Evolutionary Causalities and Consequences of Phago-Mixotrophic Mode of Nutrition.</title>
        <authorList>
            <person name="Burns J.A."/>
            <person name="Paasch A."/>
            <person name="Narechania A."/>
            <person name="Kim E."/>
        </authorList>
    </citation>
    <scope>NUCLEOTIDE SEQUENCE [LARGE SCALE GENOMIC DNA]</scope>
    <source>
        <strain evidence="2 3">PLY_AMNH</strain>
    </source>
</reference>
<evidence type="ECO:0000313" key="3">
    <source>
        <dbReference type="Proteomes" id="UP001190700"/>
    </source>
</evidence>
<name>A0AAE0F2V2_9CHLO</name>
<evidence type="ECO:0000256" key="1">
    <source>
        <dbReference type="SAM" id="MobiDB-lite"/>
    </source>
</evidence>
<gene>
    <name evidence="2" type="ORF">CYMTET_40856</name>
</gene>
<dbReference type="AlphaFoldDB" id="A0AAE0F2V2"/>
<keyword evidence="3" id="KW-1185">Reference proteome</keyword>
<sequence>MTSLSLASGDHSVDDAMFLLNLLSLLPQRAGLGLTADTWGILPSDDEALTVKGLLSKHQSSFGHVEPFGTLGANELRGLFEHLCSAALLSVPASANAPCNAQRGVHATPVAMGHFAPLAMAVCLVAQFRAPRSAPPAASLEVAAPAVARVLAHRHPADFPTPYSQPLVDYILAASKCGAIHLDSRGLHGVPSLENLTLTLPPFLPTNLQGGVHQAQVVRVNHFPGRQIHAGATPGPSGAELSSQPPRLSAILTYVGLQVHAWALGYPYGVTWEQVKSFIKDTVKELSSYITWAQFKAATGGLRKFVCFFLEGVLLLQKAGPGGVYLALPSFLQHDQPGTARSQHSGRAAHNPEQEQRDVGAAAMTEQARRRELELAMAVSQLLELHGGVMETSACLEKLRTNHPEKHAHLTALGGLEWWCHQSAMGMELFPATMGCDPEGCGKEGEPTSPRWLRLLGDGPVAARLRERAWRTQPHWPSDLVMSGPIPQIAQCLRELVQRSDTSTPVPLPDIASELAWRLPGSHAIKVDPLALAAYLDQFPQEFLVSTCGEVSLRDCAQVTDASRKAADDNWRANDENRTAADAHQEVVDEKQEAVNDSAAAAPGVWPALVDLLELVPYAHRPTPISELCGRMRESGSSGGVPMAPRVLEERLQRCPEFFTVSSCATTGCAQVLRLPTIHGNAMTAHSIAVCMCDSVMWMRKNSEADTSEKNNPVKNETLHIL</sequence>